<evidence type="ECO:0000313" key="4">
    <source>
        <dbReference type="Proteomes" id="UP000285301"/>
    </source>
</evidence>
<evidence type="ECO:0000256" key="1">
    <source>
        <dbReference type="SAM" id="MobiDB-lite"/>
    </source>
</evidence>
<dbReference type="Gene3D" id="3.30.710.10">
    <property type="entry name" value="Potassium Channel Kv1.1, Chain A"/>
    <property type="match status" value="1"/>
</dbReference>
<evidence type="ECO:0000259" key="2">
    <source>
        <dbReference type="PROSITE" id="PS50097"/>
    </source>
</evidence>
<feature type="region of interest" description="Disordered" evidence="1">
    <location>
        <begin position="136"/>
        <end position="170"/>
    </location>
</feature>
<dbReference type="InterPro" id="IPR000210">
    <property type="entry name" value="BTB/POZ_dom"/>
</dbReference>
<organism evidence="3 4">
    <name type="scientific">Dinothrombium tinctorium</name>
    <dbReference type="NCBI Taxonomy" id="1965070"/>
    <lineage>
        <taxon>Eukaryota</taxon>
        <taxon>Metazoa</taxon>
        <taxon>Ecdysozoa</taxon>
        <taxon>Arthropoda</taxon>
        <taxon>Chelicerata</taxon>
        <taxon>Arachnida</taxon>
        <taxon>Acari</taxon>
        <taxon>Acariformes</taxon>
        <taxon>Trombidiformes</taxon>
        <taxon>Prostigmata</taxon>
        <taxon>Anystina</taxon>
        <taxon>Parasitengona</taxon>
        <taxon>Trombidioidea</taxon>
        <taxon>Trombidiidae</taxon>
        <taxon>Dinothrombium</taxon>
    </lineage>
</organism>
<dbReference type="PROSITE" id="PS50097">
    <property type="entry name" value="BTB"/>
    <property type="match status" value="1"/>
</dbReference>
<comment type="caution">
    <text evidence="3">The sequence shown here is derived from an EMBL/GenBank/DDBJ whole genome shotgun (WGS) entry which is preliminary data.</text>
</comment>
<dbReference type="EMBL" id="NCKU01005173">
    <property type="protein sequence ID" value="RWS04930.1"/>
    <property type="molecule type" value="Genomic_DNA"/>
</dbReference>
<dbReference type="Proteomes" id="UP000285301">
    <property type="component" value="Unassembled WGS sequence"/>
</dbReference>
<dbReference type="SMART" id="SM00225">
    <property type="entry name" value="BTB"/>
    <property type="match status" value="1"/>
</dbReference>
<dbReference type="PROSITE" id="PS00028">
    <property type="entry name" value="ZINC_FINGER_C2H2_1"/>
    <property type="match status" value="1"/>
</dbReference>
<evidence type="ECO:0000313" key="3">
    <source>
        <dbReference type="EMBL" id="RWS04930.1"/>
    </source>
</evidence>
<protein>
    <recommendedName>
        <fullName evidence="2">BTB domain-containing protein</fullName>
    </recommendedName>
</protein>
<sequence length="228" mass="25756">MNACFEEKQTQLFFHKLSELLDSALFDDIVFNCRNGKVSGNRLILSVYSQFMQSLFEINPLITSHPLNDSDDNGINLPEIDVKDMRKLLQLLNSGESLRMSGKELCGVKKLAKIFQIKLDIKLFKPGVMIVEALPKSGESETTADDSESDESKSSKCETSEKSKNKNSTELDPRVCPICNITCRSWQGMKRHVGHSHRGVDPKILPIFNTPLQNFPFLVKMTIAYLKK</sequence>
<dbReference type="OrthoDB" id="10431992at2759"/>
<gene>
    <name evidence="3" type="ORF">B4U79_18342</name>
</gene>
<dbReference type="AlphaFoldDB" id="A0A3S3P4G6"/>
<reference evidence="3 4" key="1">
    <citation type="journal article" date="2018" name="Gigascience">
        <title>Genomes of trombidid mites reveal novel predicted allergens and laterally-transferred genes associated with secondary metabolism.</title>
        <authorList>
            <person name="Dong X."/>
            <person name="Chaisiri K."/>
            <person name="Xia D."/>
            <person name="Armstrong S.D."/>
            <person name="Fang Y."/>
            <person name="Donnelly M.J."/>
            <person name="Kadowaki T."/>
            <person name="McGarry J.W."/>
            <person name="Darby A.C."/>
            <person name="Makepeace B.L."/>
        </authorList>
    </citation>
    <scope>NUCLEOTIDE SEQUENCE [LARGE SCALE GENOMIC DNA]</scope>
    <source>
        <strain evidence="3">UoL-WK</strain>
    </source>
</reference>
<dbReference type="SUPFAM" id="SSF54695">
    <property type="entry name" value="POZ domain"/>
    <property type="match status" value="1"/>
</dbReference>
<dbReference type="InterPro" id="IPR013087">
    <property type="entry name" value="Znf_C2H2_type"/>
</dbReference>
<dbReference type="Pfam" id="PF00651">
    <property type="entry name" value="BTB"/>
    <property type="match status" value="1"/>
</dbReference>
<feature type="domain" description="BTB" evidence="2">
    <location>
        <begin position="27"/>
        <end position="96"/>
    </location>
</feature>
<accession>A0A3S3P4G6</accession>
<name>A0A3S3P4G6_9ACAR</name>
<proteinExistence type="predicted"/>
<feature type="compositionally biased region" description="Basic and acidic residues" evidence="1">
    <location>
        <begin position="150"/>
        <end position="170"/>
    </location>
</feature>
<feature type="non-terminal residue" evidence="3">
    <location>
        <position position="228"/>
    </location>
</feature>
<dbReference type="InterPro" id="IPR011333">
    <property type="entry name" value="SKP1/BTB/POZ_sf"/>
</dbReference>
<keyword evidence="4" id="KW-1185">Reference proteome</keyword>